<evidence type="ECO:0000259" key="2">
    <source>
        <dbReference type="PROSITE" id="PS51898"/>
    </source>
</evidence>
<proteinExistence type="predicted"/>
<dbReference type="EMBL" id="BORJ01000011">
    <property type="protein sequence ID" value="GIN97839.1"/>
    <property type="molecule type" value="Genomic_DNA"/>
</dbReference>
<keyword evidence="4" id="KW-1185">Reference proteome</keyword>
<dbReference type="Proteomes" id="UP000680670">
    <property type="component" value="Unassembled WGS sequence"/>
</dbReference>
<protein>
    <recommendedName>
        <fullName evidence="2">Tyr recombinase domain-containing protein</fullName>
    </recommendedName>
</protein>
<comment type="caution">
    <text evidence="3">The sequence shown here is derived from an EMBL/GenBank/DDBJ whole genome shotgun (WGS) entry which is preliminary data.</text>
</comment>
<evidence type="ECO:0000313" key="4">
    <source>
        <dbReference type="Proteomes" id="UP000680670"/>
    </source>
</evidence>
<evidence type="ECO:0000313" key="3">
    <source>
        <dbReference type="EMBL" id="GIN97839.1"/>
    </source>
</evidence>
<evidence type="ECO:0000256" key="1">
    <source>
        <dbReference type="ARBA" id="ARBA00023172"/>
    </source>
</evidence>
<dbReference type="RefSeq" id="WP_213021104.1">
    <property type="nucleotide sequence ID" value="NZ_BORJ01000011.1"/>
</dbReference>
<gene>
    <name evidence="3" type="ORF">J6TS1_37090</name>
</gene>
<accession>A0ABQ4L1V3</accession>
<dbReference type="Pfam" id="PF00589">
    <property type="entry name" value="Phage_integrase"/>
    <property type="match status" value="1"/>
</dbReference>
<dbReference type="InterPro" id="IPR002104">
    <property type="entry name" value="Integrase_catalytic"/>
</dbReference>
<keyword evidence="1" id="KW-0233">DNA recombination</keyword>
<feature type="domain" description="Tyr recombinase" evidence="2">
    <location>
        <begin position="1"/>
        <end position="99"/>
    </location>
</feature>
<sequence>MAAEKLWMDGKYNFLLADSSGKPFNPEALKNWWSRFLNRHKLKYINIHALRHTSATLLINEGVHAKVISERLGHADIKTTMNIYGHALKQADELATKKLDDALFGTKKA</sequence>
<name>A0ABQ4L1V3_SIMTE</name>
<dbReference type="Gene3D" id="1.10.443.10">
    <property type="entry name" value="Intergrase catalytic core"/>
    <property type="match status" value="1"/>
</dbReference>
<dbReference type="InterPro" id="IPR011010">
    <property type="entry name" value="DNA_brk_join_enz"/>
</dbReference>
<organism evidence="3 4">
    <name type="scientific">Siminovitchia terrae</name>
    <name type="common">Bacillus terrae</name>
    <dbReference type="NCBI Taxonomy" id="1914933"/>
    <lineage>
        <taxon>Bacteria</taxon>
        <taxon>Bacillati</taxon>
        <taxon>Bacillota</taxon>
        <taxon>Bacilli</taxon>
        <taxon>Bacillales</taxon>
        <taxon>Bacillaceae</taxon>
        <taxon>Siminovitchia</taxon>
    </lineage>
</organism>
<dbReference type="PROSITE" id="PS51898">
    <property type="entry name" value="TYR_RECOMBINASE"/>
    <property type="match status" value="1"/>
</dbReference>
<dbReference type="CDD" id="cd01189">
    <property type="entry name" value="INT_ICEBs1_C_like"/>
    <property type="match status" value="1"/>
</dbReference>
<dbReference type="SUPFAM" id="SSF56349">
    <property type="entry name" value="DNA breaking-rejoining enzymes"/>
    <property type="match status" value="1"/>
</dbReference>
<dbReference type="InterPro" id="IPR013762">
    <property type="entry name" value="Integrase-like_cat_sf"/>
</dbReference>
<reference evidence="3 4" key="1">
    <citation type="submission" date="2021-03" db="EMBL/GenBank/DDBJ databases">
        <title>Antimicrobial resistance genes in bacteria isolated from Japanese honey, and their potential for conferring macrolide and lincosamide resistance in the American foulbrood pathogen Paenibacillus larvae.</title>
        <authorList>
            <person name="Okamoto M."/>
            <person name="Kumagai M."/>
            <person name="Kanamori H."/>
            <person name="Takamatsu D."/>
        </authorList>
    </citation>
    <scope>NUCLEOTIDE SEQUENCE [LARGE SCALE GENOMIC DNA]</scope>
    <source>
        <strain evidence="3 4">J6TS1</strain>
    </source>
</reference>